<dbReference type="AlphaFoldDB" id="A0A2H0ULY4"/>
<dbReference type="PANTHER" id="PTHR42891">
    <property type="entry name" value="D-GLYCERO-BETA-D-MANNO-HEPTOSE-1,7-BISPHOSPHATE 7-PHOSPHATASE"/>
    <property type="match status" value="1"/>
</dbReference>
<keyword evidence="10" id="KW-0460">Magnesium</keyword>
<dbReference type="GO" id="GO:0046872">
    <property type="term" value="F:metal ion binding"/>
    <property type="evidence" value="ECO:0007669"/>
    <property type="project" value="UniProtKB-KW"/>
</dbReference>
<dbReference type="EMBL" id="PFBD01000003">
    <property type="protein sequence ID" value="PIR87417.1"/>
    <property type="molecule type" value="Genomic_DNA"/>
</dbReference>
<dbReference type="PANTHER" id="PTHR42891:SF1">
    <property type="entry name" value="D-GLYCERO-BETA-D-MANNO-HEPTOSE-1,7-BISPHOSPHATE 7-PHOSPHATASE"/>
    <property type="match status" value="1"/>
</dbReference>
<dbReference type="EC" id="3.1.3.-" evidence="7"/>
<feature type="binding site" evidence="10">
    <location>
        <position position="9"/>
    </location>
    <ligand>
        <name>Mg(2+)</name>
        <dbReference type="ChEBI" id="CHEBI:18420"/>
    </ligand>
</feature>
<dbReference type="Proteomes" id="UP000229526">
    <property type="component" value="Unassembled WGS sequence"/>
</dbReference>
<keyword evidence="10" id="KW-0862">Zinc</keyword>
<feature type="site" description="Stabilizes the phosphoryl group" evidence="9">
    <location>
        <position position="52"/>
    </location>
</feature>
<feature type="site" description="Stabilizes the phosphoryl group" evidence="9">
    <location>
        <position position="101"/>
    </location>
</feature>
<evidence type="ECO:0000313" key="11">
    <source>
        <dbReference type="EMBL" id="PIR87417.1"/>
    </source>
</evidence>
<dbReference type="SUPFAM" id="SSF56784">
    <property type="entry name" value="HAD-like"/>
    <property type="match status" value="1"/>
</dbReference>
<evidence type="ECO:0000256" key="2">
    <source>
        <dbReference type="ARBA" id="ARBA00022490"/>
    </source>
</evidence>
<evidence type="ECO:0000256" key="3">
    <source>
        <dbReference type="ARBA" id="ARBA00022723"/>
    </source>
</evidence>
<gene>
    <name evidence="11" type="ORF">COU11_00620</name>
</gene>
<evidence type="ECO:0000256" key="9">
    <source>
        <dbReference type="PIRSR" id="PIRSR004682-3"/>
    </source>
</evidence>
<feature type="binding site" evidence="10">
    <location>
        <position position="126"/>
    </location>
    <ligand>
        <name>Mg(2+)</name>
        <dbReference type="ChEBI" id="CHEBI:18420"/>
    </ligand>
</feature>
<dbReference type="Gene3D" id="3.40.50.1000">
    <property type="entry name" value="HAD superfamily/HAD-like"/>
    <property type="match status" value="1"/>
</dbReference>
<feature type="active site" description="Proton donor" evidence="8">
    <location>
        <position position="9"/>
    </location>
</feature>
<dbReference type="GO" id="GO:0005737">
    <property type="term" value="C:cytoplasm"/>
    <property type="evidence" value="ECO:0007669"/>
    <property type="project" value="UniProtKB-SubCell"/>
</dbReference>
<feature type="binding site" evidence="10">
    <location>
        <position position="91"/>
    </location>
    <ligand>
        <name>Zn(2+)</name>
        <dbReference type="ChEBI" id="CHEBI:29105"/>
    </ligand>
</feature>
<organism evidence="11 12">
    <name type="scientific">Candidatus Harrisonbacteria bacterium CG10_big_fil_rev_8_21_14_0_10_49_15</name>
    <dbReference type="NCBI Taxonomy" id="1974587"/>
    <lineage>
        <taxon>Bacteria</taxon>
        <taxon>Candidatus Harrisoniibacteriota</taxon>
    </lineage>
</organism>
<dbReference type="InterPro" id="IPR023214">
    <property type="entry name" value="HAD_sf"/>
</dbReference>
<dbReference type="Pfam" id="PF13242">
    <property type="entry name" value="Hydrolase_like"/>
    <property type="match status" value="1"/>
</dbReference>
<comment type="cofactor">
    <cofactor evidence="10">
        <name>Mg(2+)</name>
        <dbReference type="ChEBI" id="CHEBI:18420"/>
    </cofactor>
</comment>
<evidence type="ECO:0000256" key="10">
    <source>
        <dbReference type="PIRSR" id="PIRSR004682-4"/>
    </source>
</evidence>
<feature type="binding site" evidence="10">
    <location>
        <position position="7"/>
    </location>
    <ligand>
        <name>Mg(2+)</name>
        <dbReference type="ChEBI" id="CHEBI:18420"/>
    </ligand>
</feature>
<reference evidence="12" key="1">
    <citation type="submission" date="2017-09" db="EMBL/GenBank/DDBJ databases">
        <title>Depth-based differentiation of microbial function through sediment-hosted aquifers and enrichment of novel symbionts in the deep terrestrial subsurface.</title>
        <authorList>
            <person name="Probst A.J."/>
            <person name="Ladd B."/>
            <person name="Jarett J.K."/>
            <person name="Geller-Mcgrath D.E."/>
            <person name="Sieber C.M.K."/>
            <person name="Emerson J.B."/>
            <person name="Anantharaman K."/>
            <person name="Thomas B.C."/>
            <person name="Malmstrom R."/>
            <person name="Stieglmeier M."/>
            <person name="Klingl A."/>
            <person name="Woyke T."/>
            <person name="Ryan C.M."/>
            <person name="Banfield J.F."/>
        </authorList>
    </citation>
    <scope>NUCLEOTIDE SEQUENCE [LARGE SCALE GENOMIC DNA]</scope>
</reference>
<evidence type="ECO:0000313" key="12">
    <source>
        <dbReference type="Proteomes" id="UP000229526"/>
    </source>
</evidence>
<feature type="site" description="Contributes to substrate recognition" evidence="9">
    <location>
        <position position="100"/>
    </location>
</feature>
<keyword evidence="5 7" id="KW-0119">Carbohydrate metabolism</keyword>
<dbReference type="GO" id="GO:0016791">
    <property type="term" value="F:phosphatase activity"/>
    <property type="evidence" value="ECO:0007669"/>
    <property type="project" value="InterPro"/>
</dbReference>
<dbReference type="CDD" id="cd07503">
    <property type="entry name" value="HAD_HisB-N"/>
    <property type="match status" value="1"/>
</dbReference>
<accession>A0A2H0ULY4</accession>
<evidence type="ECO:0000256" key="5">
    <source>
        <dbReference type="ARBA" id="ARBA00023277"/>
    </source>
</evidence>
<comment type="subcellular location">
    <subcellularLocation>
        <location evidence="1 7">Cytoplasm</location>
    </subcellularLocation>
</comment>
<dbReference type="PIRSF" id="PIRSF004682">
    <property type="entry name" value="GmhB"/>
    <property type="match status" value="1"/>
</dbReference>
<dbReference type="NCBIfam" id="TIGR01656">
    <property type="entry name" value="Histidinol-ppas"/>
    <property type="match status" value="1"/>
</dbReference>
<comment type="caution">
    <text evidence="11">The sequence shown here is derived from an EMBL/GenBank/DDBJ whole genome shotgun (WGS) entry which is preliminary data.</text>
</comment>
<feature type="active site" description="Nucleophile" evidence="8">
    <location>
        <position position="7"/>
    </location>
</feature>
<keyword evidence="3 10" id="KW-0479">Metal-binding</keyword>
<dbReference type="InterPro" id="IPR004446">
    <property type="entry name" value="Heptose_bisP_phosphatase"/>
</dbReference>
<dbReference type="GO" id="GO:0005975">
    <property type="term" value="P:carbohydrate metabolic process"/>
    <property type="evidence" value="ECO:0007669"/>
    <property type="project" value="InterPro"/>
</dbReference>
<proteinExistence type="inferred from homology"/>
<evidence type="ECO:0000256" key="8">
    <source>
        <dbReference type="PIRSR" id="PIRSR004682-1"/>
    </source>
</evidence>
<feature type="binding site" evidence="10">
    <location>
        <position position="89"/>
    </location>
    <ligand>
        <name>Zn(2+)</name>
        <dbReference type="ChEBI" id="CHEBI:29105"/>
    </ligand>
</feature>
<evidence type="ECO:0000256" key="4">
    <source>
        <dbReference type="ARBA" id="ARBA00022801"/>
    </source>
</evidence>
<feature type="binding site" evidence="10">
    <location>
        <position position="97"/>
    </location>
    <ligand>
        <name>Zn(2+)</name>
        <dbReference type="ChEBI" id="CHEBI:29105"/>
    </ligand>
</feature>
<comment type="similarity">
    <text evidence="7">Belongs to the gmhB family.</text>
</comment>
<protein>
    <recommendedName>
        <fullName evidence="6 7">D,D-heptose 1,7-bisphosphate phosphatase</fullName>
        <ecNumber evidence="7">3.1.3.-</ecNumber>
    </recommendedName>
</protein>
<dbReference type="InterPro" id="IPR036412">
    <property type="entry name" value="HAD-like_sf"/>
</dbReference>
<evidence type="ECO:0000256" key="6">
    <source>
        <dbReference type="ARBA" id="ARBA00031828"/>
    </source>
</evidence>
<evidence type="ECO:0000256" key="1">
    <source>
        <dbReference type="ARBA" id="ARBA00004496"/>
    </source>
</evidence>
<dbReference type="NCBIfam" id="TIGR01662">
    <property type="entry name" value="HAD-SF-IIIA"/>
    <property type="match status" value="1"/>
</dbReference>
<evidence type="ECO:0000256" key="7">
    <source>
        <dbReference type="PIRNR" id="PIRNR004682"/>
    </source>
</evidence>
<dbReference type="InterPro" id="IPR006543">
    <property type="entry name" value="Histidinol-phos"/>
</dbReference>
<name>A0A2H0ULY4_9BACT</name>
<dbReference type="InterPro" id="IPR006549">
    <property type="entry name" value="HAD-SF_hydro_IIIA"/>
</dbReference>
<keyword evidence="2 7" id="KW-0963">Cytoplasm</keyword>
<comment type="cofactor">
    <cofactor evidence="10">
        <name>Zn(2+)</name>
        <dbReference type="ChEBI" id="CHEBI:29105"/>
    </cofactor>
</comment>
<feature type="binding site" evidence="10">
    <location>
        <position position="99"/>
    </location>
    <ligand>
        <name>Zn(2+)</name>
        <dbReference type="ChEBI" id="CHEBI:29105"/>
    </ligand>
</feature>
<sequence>MKALFLDRDGVISLALPRGVYVLHPEELWLMPEIRELIRAARERDYLVAMISNQSVVGRGMLDLARLELIHAKMHTELLPERLDALYYCPHAPEEGCVCRKPAPGMLLKAAQEHGLHLGDSLFVGDNVTDVLAGTAAGVRTVFLNNAHNAEERRRCQPNHVVDSLGAIIPLL</sequence>
<keyword evidence="4 7" id="KW-0378">Hydrolase</keyword>